<dbReference type="STRING" id="453591.Igni_0112"/>
<name>A8A8P4_IGNH4</name>
<dbReference type="Proteomes" id="UP000000262">
    <property type="component" value="Chromosome"/>
</dbReference>
<dbReference type="Pfam" id="PF01261">
    <property type="entry name" value="AP_endonuc_2"/>
    <property type="match status" value="1"/>
</dbReference>
<evidence type="ECO:0000313" key="3">
    <source>
        <dbReference type="Proteomes" id="UP000000262"/>
    </source>
</evidence>
<dbReference type="KEGG" id="iho:Igni_0112"/>
<feature type="domain" description="Xylose isomerase-like TIM barrel" evidence="1">
    <location>
        <begin position="22"/>
        <end position="159"/>
    </location>
</feature>
<sequence>MALFDWGTYNGLTKLESASLTGMRLTEIPPAEFSRRYYTEEHFIKYRELSSKYFHLVTAHAPYYSLVNHDKYTHEKVKRAMVQAAKKASVAGAKIFNMHLGPKVRGVPYDYEPVVDVVKAILNEVPSIYVSLETTYTERFLGSLDEIREIIEMIGDERVIPSAQLENDFMRETRAYAHGDLTLADKQATVDFWLSIFNKLKRMTNKYFSLRFSQIISFRFRTFIMKKRVPLGKGYPSLEPLAEALALFLTRDLYYAGSGLEAHLIYTGPWQLKYRDTVKLYCEVMGRATSYIK</sequence>
<dbReference type="EMBL" id="CP000816">
    <property type="protein sequence ID" value="ABU81296.1"/>
    <property type="molecule type" value="Genomic_DNA"/>
</dbReference>
<dbReference type="Gene3D" id="3.20.20.150">
    <property type="entry name" value="Divalent-metal-dependent TIM barrel enzymes"/>
    <property type="match status" value="1"/>
</dbReference>
<dbReference type="HOGENOM" id="CLU_955177_0_0_2"/>
<dbReference type="RefSeq" id="WP_011998148.1">
    <property type="nucleotide sequence ID" value="NC_009776.1"/>
</dbReference>
<organism evidence="2 3">
    <name type="scientific">Ignicoccus hospitalis (strain KIN4/I / DSM 18386 / JCM 14125)</name>
    <dbReference type="NCBI Taxonomy" id="453591"/>
    <lineage>
        <taxon>Archaea</taxon>
        <taxon>Thermoproteota</taxon>
        <taxon>Thermoprotei</taxon>
        <taxon>Desulfurococcales</taxon>
        <taxon>Desulfurococcaceae</taxon>
        <taxon>Ignicoccus</taxon>
    </lineage>
</organism>
<dbReference type="GeneID" id="5562413"/>
<keyword evidence="3" id="KW-1185">Reference proteome</keyword>
<dbReference type="eggNOG" id="arCOG06583">
    <property type="taxonomic scope" value="Archaea"/>
</dbReference>
<reference evidence="2 3" key="1">
    <citation type="journal article" date="2008" name="Genome Biol.">
        <title>A genomic analysis of the archaeal system Ignicoccus hospitalis-Nanoarchaeum equitans.</title>
        <authorList>
            <person name="Podar M."/>
            <person name="Anderson I."/>
            <person name="Makarova K.S."/>
            <person name="Elkins J.G."/>
            <person name="Ivanova N."/>
            <person name="Wall M.A."/>
            <person name="Lykidis A."/>
            <person name="Mavromatis K."/>
            <person name="Sun H."/>
            <person name="Hudson M.E."/>
            <person name="Chen W."/>
            <person name="Deciu C."/>
            <person name="Hutchison D."/>
            <person name="Eads J.R."/>
            <person name="Anderson A."/>
            <person name="Fernandes F."/>
            <person name="Szeto E."/>
            <person name="Lapidus A."/>
            <person name="Kyrpides N.C."/>
            <person name="Saier M.H.Jr."/>
            <person name="Richardson P.M."/>
            <person name="Rachel R."/>
            <person name="Huber H."/>
            <person name="Eisen J.A."/>
            <person name="Koonin E.V."/>
            <person name="Keller M."/>
            <person name="Stetter K.O."/>
        </authorList>
    </citation>
    <scope>NUCLEOTIDE SEQUENCE [LARGE SCALE GENOMIC DNA]</scope>
    <source>
        <strain evidence="3">KIN4/I / DSM 18386 / JCM 14125</strain>
    </source>
</reference>
<proteinExistence type="predicted"/>
<dbReference type="InterPro" id="IPR013022">
    <property type="entry name" value="Xyl_isomerase-like_TIM-brl"/>
</dbReference>
<dbReference type="InterPro" id="IPR036237">
    <property type="entry name" value="Xyl_isomerase-like_sf"/>
</dbReference>
<dbReference type="AlphaFoldDB" id="A8A8P4"/>
<gene>
    <name evidence="2" type="ordered locus">Igni_0112</name>
</gene>
<dbReference type="SUPFAM" id="SSF51658">
    <property type="entry name" value="Xylose isomerase-like"/>
    <property type="match status" value="1"/>
</dbReference>
<evidence type="ECO:0000313" key="2">
    <source>
        <dbReference type="EMBL" id="ABU81296.1"/>
    </source>
</evidence>
<accession>A8A8P4</accession>
<evidence type="ECO:0000259" key="1">
    <source>
        <dbReference type="Pfam" id="PF01261"/>
    </source>
</evidence>
<protein>
    <recommendedName>
        <fullName evidence="1">Xylose isomerase-like TIM barrel domain-containing protein</fullName>
    </recommendedName>
</protein>